<comment type="similarity">
    <text evidence="2">Belongs to the peptidase M20 family.</text>
</comment>
<evidence type="ECO:0000256" key="2">
    <source>
        <dbReference type="ARBA" id="ARBA00006153"/>
    </source>
</evidence>
<dbReference type="EMBL" id="JAUSRA010000001">
    <property type="protein sequence ID" value="MDP9792489.1"/>
    <property type="molecule type" value="Genomic_DNA"/>
</dbReference>
<evidence type="ECO:0000313" key="8">
    <source>
        <dbReference type="Proteomes" id="UP001240984"/>
    </source>
</evidence>
<dbReference type="PIRSF" id="PIRSF001235">
    <property type="entry name" value="Amidase_carbamoylase"/>
    <property type="match status" value="1"/>
</dbReference>
<keyword evidence="8" id="KW-1185">Reference proteome</keyword>
<dbReference type="EC" id="3.5.1.87" evidence="7"/>
<dbReference type="SUPFAM" id="SSF53187">
    <property type="entry name" value="Zn-dependent exopeptidases"/>
    <property type="match status" value="1"/>
</dbReference>
<comment type="caution">
    <text evidence="7">The sequence shown here is derived from an EMBL/GenBank/DDBJ whole genome shotgun (WGS) entry which is preliminary data.</text>
</comment>
<evidence type="ECO:0000256" key="5">
    <source>
        <dbReference type="ARBA" id="ARBA00022801"/>
    </source>
</evidence>
<proteinExistence type="inferred from homology"/>
<dbReference type="PANTHER" id="PTHR32494:SF19">
    <property type="entry name" value="ALLANTOATE DEIMINASE-RELATED"/>
    <property type="match status" value="1"/>
</dbReference>
<evidence type="ECO:0000256" key="4">
    <source>
        <dbReference type="ARBA" id="ARBA00022723"/>
    </source>
</evidence>
<evidence type="ECO:0000313" key="7">
    <source>
        <dbReference type="EMBL" id="MDP9792489.1"/>
    </source>
</evidence>
<name>A0ABT9MM39_9ACTN</name>
<reference evidence="7 8" key="1">
    <citation type="submission" date="2023-07" db="EMBL/GenBank/DDBJ databases">
        <title>Sequencing the genomes of 1000 actinobacteria strains.</title>
        <authorList>
            <person name="Klenk H.-P."/>
        </authorList>
    </citation>
    <scope>NUCLEOTIDE SEQUENCE [LARGE SCALE GENOMIC DNA]</scope>
    <source>
        <strain evidence="7 8">DSM 44710</strain>
    </source>
</reference>
<dbReference type="Proteomes" id="UP001240984">
    <property type="component" value="Unassembled WGS sequence"/>
</dbReference>
<keyword evidence="6" id="KW-0464">Manganese</keyword>
<protein>
    <submittedName>
        <fullName evidence="7">N-carbamoyl-L-amino-acid hydrolase</fullName>
        <ecNumber evidence="7">3.5.1.87</ecNumber>
    </submittedName>
</protein>
<dbReference type="InterPro" id="IPR002933">
    <property type="entry name" value="Peptidase_M20"/>
</dbReference>
<dbReference type="RefSeq" id="WP_306827366.1">
    <property type="nucleotide sequence ID" value="NZ_JAUSRA010000001.1"/>
</dbReference>
<comment type="cofactor">
    <cofactor evidence="1">
        <name>Mn(2+)</name>
        <dbReference type="ChEBI" id="CHEBI:29035"/>
    </cofactor>
</comment>
<dbReference type="GO" id="GO:0050538">
    <property type="term" value="F:N-carbamoyl-L-amino-acid hydrolase activity"/>
    <property type="evidence" value="ECO:0007669"/>
    <property type="project" value="UniProtKB-EC"/>
</dbReference>
<organism evidence="7 8">
    <name type="scientific">Catenuloplanes nepalensis</name>
    <dbReference type="NCBI Taxonomy" id="587533"/>
    <lineage>
        <taxon>Bacteria</taxon>
        <taxon>Bacillati</taxon>
        <taxon>Actinomycetota</taxon>
        <taxon>Actinomycetes</taxon>
        <taxon>Micromonosporales</taxon>
        <taxon>Micromonosporaceae</taxon>
        <taxon>Catenuloplanes</taxon>
    </lineage>
</organism>
<accession>A0ABT9MM39</accession>
<dbReference type="Gene3D" id="3.30.70.360">
    <property type="match status" value="1"/>
</dbReference>
<sequence length="441" mass="45385">MTRPPFVTASHVAAPIATSTPVVPGPGAPGEPEVNGPRLLELLRDLAAIGRDPAGGITRPGFSAALVEATTAVAAAAQEAGLIARIDAAGNLLVSRNPVPADRPVLLIGSHLDTVVNGGWLDGAYGVAAGLEVLRTLAEHRIGTGGFEVAVVAFANEEGALFPQAFWGSLALAGHLNALPADPTGYHGQPLRPALAAAGGDLDALPQASWRASQLVGYLEMHIEQGPVLTGDGVAIGVVDAIVGRTLLQAELTGVAGHAGTTPMNRRHDPLPAAAELVLFTAALPSGQHCQVATVGRLEVTPNSANTIAGTVRMTVDLRDADPGRLDNAERQTRTFTDDLAHRHGLNVTCTRLAASRPARMDPGLQDQIAAAAADAGLSHLRLTSGAGHDAQIMATRTPTAMIFVPSVGGVSHVPDENTDDDDLIHGACVLLRTVRRLAAR</sequence>
<keyword evidence="5 7" id="KW-0378">Hydrolase</keyword>
<dbReference type="InterPro" id="IPR010158">
    <property type="entry name" value="Amidase_Cbmase"/>
</dbReference>
<evidence type="ECO:0000256" key="1">
    <source>
        <dbReference type="ARBA" id="ARBA00001936"/>
    </source>
</evidence>
<evidence type="ECO:0000256" key="3">
    <source>
        <dbReference type="ARBA" id="ARBA00011738"/>
    </source>
</evidence>
<dbReference type="SUPFAM" id="SSF55031">
    <property type="entry name" value="Bacterial exopeptidase dimerisation domain"/>
    <property type="match status" value="1"/>
</dbReference>
<dbReference type="Gene3D" id="3.40.630.10">
    <property type="entry name" value="Zn peptidases"/>
    <property type="match status" value="1"/>
</dbReference>
<gene>
    <name evidence="7" type="ORF">J2S43_001001</name>
</gene>
<dbReference type="CDD" id="cd03884">
    <property type="entry name" value="M20_bAS"/>
    <property type="match status" value="1"/>
</dbReference>
<dbReference type="Pfam" id="PF01546">
    <property type="entry name" value="Peptidase_M20"/>
    <property type="match status" value="1"/>
</dbReference>
<evidence type="ECO:0000256" key="6">
    <source>
        <dbReference type="ARBA" id="ARBA00023211"/>
    </source>
</evidence>
<dbReference type="PANTHER" id="PTHR32494">
    <property type="entry name" value="ALLANTOATE DEIMINASE-RELATED"/>
    <property type="match status" value="1"/>
</dbReference>
<keyword evidence="4" id="KW-0479">Metal-binding</keyword>
<dbReference type="NCBIfam" id="TIGR01879">
    <property type="entry name" value="hydantase"/>
    <property type="match status" value="1"/>
</dbReference>
<comment type="subunit">
    <text evidence="3">Homodimer.</text>
</comment>
<dbReference type="InterPro" id="IPR036264">
    <property type="entry name" value="Bact_exopeptidase_dim_dom"/>
</dbReference>